<accession>A0ACB9Q8W6</accession>
<protein>
    <submittedName>
        <fullName evidence="1">Uncharacterized protein</fullName>
    </submittedName>
</protein>
<comment type="caution">
    <text evidence="1">The sequence shown here is derived from an EMBL/GenBank/DDBJ whole genome shotgun (WGS) entry which is preliminary data.</text>
</comment>
<reference evidence="1 2" key="1">
    <citation type="journal article" date="2022" name="DNA Res.">
        <title>Chromosomal-level genome assembly of the orchid tree Bauhinia variegata (Leguminosae; Cercidoideae) supports the allotetraploid origin hypothesis of Bauhinia.</title>
        <authorList>
            <person name="Zhong Y."/>
            <person name="Chen Y."/>
            <person name="Zheng D."/>
            <person name="Pang J."/>
            <person name="Liu Y."/>
            <person name="Luo S."/>
            <person name="Meng S."/>
            <person name="Qian L."/>
            <person name="Wei D."/>
            <person name="Dai S."/>
            <person name="Zhou R."/>
        </authorList>
    </citation>
    <scope>NUCLEOTIDE SEQUENCE [LARGE SCALE GENOMIC DNA]</scope>
    <source>
        <strain evidence="1">BV-YZ2020</strain>
    </source>
</reference>
<name>A0ACB9Q8W6_BAUVA</name>
<keyword evidence="2" id="KW-1185">Reference proteome</keyword>
<evidence type="ECO:0000313" key="1">
    <source>
        <dbReference type="EMBL" id="KAI4357509.1"/>
    </source>
</evidence>
<evidence type="ECO:0000313" key="2">
    <source>
        <dbReference type="Proteomes" id="UP000828941"/>
    </source>
</evidence>
<sequence>MAKLSFTCIFLLILIFQVMSMAKQVVAERICEKLQEHNCKLAQCDKKCKKLKHRNERGECLSAGPKIGDYACFCCYDSI</sequence>
<organism evidence="1 2">
    <name type="scientific">Bauhinia variegata</name>
    <name type="common">Purple orchid tree</name>
    <name type="synonym">Phanera variegata</name>
    <dbReference type="NCBI Taxonomy" id="167791"/>
    <lineage>
        <taxon>Eukaryota</taxon>
        <taxon>Viridiplantae</taxon>
        <taxon>Streptophyta</taxon>
        <taxon>Embryophyta</taxon>
        <taxon>Tracheophyta</taxon>
        <taxon>Spermatophyta</taxon>
        <taxon>Magnoliopsida</taxon>
        <taxon>eudicotyledons</taxon>
        <taxon>Gunneridae</taxon>
        <taxon>Pentapetalae</taxon>
        <taxon>rosids</taxon>
        <taxon>fabids</taxon>
        <taxon>Fabales</taxon>
        <taxon>Fabaceae</taxon>
        <taxon>Cercidoideae</taxon>
        <taxon>Cercideae</taxon>
        <taxon>Bauhiniinae</taxon>
        <taxon>Bauhinia</taxon>
    </lineage>
</organism>
<dbReference type="EMBL" id="CM039426">
    <property type="protein sequence ID" value="KAI4357509.1"/>
    <property type="molecule type" value="Genomic_DNA"/>
</dbReference>
<dbReference type="Proteomes" id="UP000828941">
    <property type="component" value="Chromosome 1"/>
</dbReference>
<gene>
    <name evidence="1" type="ORF">L6164_001452</name>
</gene>
<proteinExistence type="predicted"/>